<dbReference type="EMBL" id="AZSP01000393">
    <property type="protein sequence ID" value="PVE04194.1"/>
    <property type="molecule type" value="Genomic_DNA"/>
</dbReference>
<comment type="caution">
    <text evidence="1">The sequence shown here is derived from an EMBL/GenBank/DDBJ whole genome shotgun (WGS) entry which is preliminary data.</text>
</comment>
<dbReference type="Proteomes" id="UP000245992">
    <property type="component" value="Unassembled WGS sequence"/>
</dbReference>
<name>A0A2T7SN36_9ACTN</name>
<proteinExistence type="predicted"/>
<gene>
    <name evidence="1" type="ORF">Y717_13245</name>
</gene>
<protein>
    <submittedName>
        <fullName evidence="1">Uncharacterized protein</fullName>
    </submittedName>
</protein>
<sequence length="84" mass="7879">MGVGAVVVSAAGFAGGFDDGDGDGSGAGVVAAVRGTLPGLASAARPPGSGCTVQPTPAASTAAVASPLRRADVLSIFGVPRFLP</sequence>
<evidence type="ECO:0000313" key="2">
    <source>
        <dbReference type="Proteomes" id="UP000245992"/>
    </source>
</evidence>
<dbReference type="AlphaFoldDB" id="A0A2T7SN36"/>
<evidence type="ECO:0000313" key="1">
    <source>
        <dbReference type="EMBL" id="PVE04194.1"/>
    </source>
</evidence>
<keyword evidence="2" id="KW-1185">Reference proteome</keyword>
<accession>A0A2T7SN36</accession>
<reference evidence="1 2" key="1">
    <citation type="submission" date="2013-12" db="EMBL/GenBank/DDBJ databases">
        <title>Annotated genome of Streptomyces scopuliridis.</title>
        <authorList>
            <person name="Olson J.B."/>
        </authorList>
    </citation>
    <scope>NUCLEOTIDE SEQUENCE [LARGE SCALE GENOMIC DNA]</scope>
    <source>
        <strain evidence="1 2">RB72</strain>
    </source>
</reference>
<organism evidence="1 2">
    <name type="scientific">Streptomyces scopuliridis RB72</name>
    <dbReference type="NCBI Taxonomy" id="1440053"/>
    <lineage>
        <taxon>Bacteria</taxon>
        <taxon>Bacillati</taxon>
        <taxon>Actinomycetota</taxon>
        <taxon>Actinomycetes</taxon>
        <taxon>Kitasatosporales</taxon>
        <taxon>Streptomycetaceae</taxon>
        <taxon>Streptomyces</taxon>
    </lineage>
</organism>